<dbReference type="EMBL" id="PYBW01000037">
    <property type="protein sequence ID" value="PYC81155.1"/>
    <property type="molecule type" value="Genomic_DNA"/>
</dbReference>
<feature type="region of interest" description="Disordered" evidence="1">
    <location>
        <begin position="1"/>
        <end position="24"/>
    </location>
</feature>
<evidence type="ECO:0000313" key="3">
    <source>
        <dbReference type="EMBL" id="PYC81155.1"/>
    </source>
</evidence>
<evidence type="ECO:0000256" key="2">
    <source>
        <dbReference type="SAM" id="Phobius"/>
    </source>
</evidence>
<reference evidence="3 4" key="1">
    <citation type="submission" date="2018-03" db="EMBL/GenBank/DDBJ databases">
        <title>Bioinformatic expansion and discovery of thiopeptide antibiotics.</title>
        <authorList>
            <person name="Schwalen C.J."/>
            <person name="Hudson G.A."/>
            <person name="Mitchell D.A."/>
        </authorList>
    </citation>
    <scope>NUCLEOTIDE SEQUENCE [LARGE SCALE GENOMIC DNA]</scope>
    <source>
        <strain evidence="3 4">ATCC 21389</strain>
    </source>
</reference>
<comment type="caution">
    <text evidence="3">The sequence shown here is derived from an EMBL/GenBank/DDBJ whole genome shotgun (WGS) entry which is preliminary data.</text>
</comment>
<organism evidence="3 4">
    <name type="scientific">Streptomyces tateyamensis</name>
    <dbReference type="NCBI Taxonomy" id="565073"/>
    <lineage>
        <taxon>Bacteria</taxon>
        <taxon>Bacillati</taxon>
        <taxon>Actinomycetota</taxon>
        <taxon>Actinomycetes</taxon>
        <taxon>Kitasatosporales</taxon>
        <taxon>Streptomycetaceae</taxon>
        <taxon>Streptomyces</taxon>
    </lineage>
</organism>
<proteinExistence type="predicted"/>
<evidence type="ECO:0000313" key="4">
    <source>
        <dbReference type="Proteomes" id="UP000248039"/>
    </source>
</evidence>
<evidence type="ECO:0008006" key="5">
    <source>
        <dbReference type="Google" id="ProtNLM"/>
    </source>
</evidence>
<keyword evidence="2" id="KW-0472">Membrane</keyword>
<feature type="compositionally biased region" description="Low complexity" evidence="1">
    <location>
        <begin position="9"/>
        <end position="24"/>
    </location>
</feature>
<accession>A0A2V4P8I0</accession>
<protein>
    <recommendedName>
        <fullName evidence="5">DUF4190 domain-containing protein</fullName>
    </recommendedName>
</protein>
<feature type="transmembrane region" description="Helical" evidence="2">
    <location>
        <begin position="33"/>
        <end position="55"/>
    </location>
</feature>
<dbReference type="AlphaFoldDB" id="A0A2V4P8I0"/>
<feature type="transmembrane region" description="Helical" evidence="2">
    <location>
        <begin position="67"/>
        <end position="85"/>
    </location>
</feature>
<keyword evidence="4" id="KW-1185">Reference proteome</keyword>
<keyword evidence="2" id="KW-1133">Transmembrane helix</keyword>
<name>A0A2V4P8I0_9ACTN</name>
<dbReference type="Proteomes" id="UP000248039">
    <property type="component" value="Unassembled WGS sequence"/>
</dbReference>
<evidence type="ECO:0000256" key="1">
    <source>
        <dbReference type="SAM" id="MobiDB-lite"/>
    </source>
</evidence>
<gene>
    <name evidence="3" type="ORF">C7C46_11735</name>
</gene>
<sequence>MGNVATDQATPVSRPSAASSAYPPSGTNRFARWARWCGLLGVVPVALVLGVVGLFQVRRTGQRGKGAAVLGIVAALFWAGIWANLASSFGPDVRRSPNGSVAAALVDSVIDLRVGDCFRNSTRAPDPNDGVDSVTLVPCDQAHDGKVYATPVLPVRNDLTAEMAARAACQAALPAGTPSGEEPGFFYPTPLLYAHGNSRASCFTNP</sequence>
<keyword evidence="2" id="KW-0812">Transmembrane</keyword>